<dbReference type="Proteomes" id="UP000010290">
    <property type="component" value="Chromosome"/>
</dbReference>
<dbReference type="OrthoDB" id="9132795at2"/>
<evidence type="ECO:0000313" key="2">
    <source>
        <dbReference type="EMBL" id="EKT56387.1"/>
    </source>
</evidence>
<evidence type="ECO:0000313" key="3">
    <source>
        <dbReference type="Proteomes" id="UP000010290"/>
    </source>
</evidence>
<accession>K8WG03</accession>
<dbReference type="HOGENOM" id="CLU_117686_1_0_6"/>
<dbReference type="EMBL" id="AKKN01000009">
    <property type="protein sequence ID" value="EKT56387.1"/>
    <property type="molecule type" value="Genomic_DNA"/>
</dbReference>
<keyword evidence="1" id="KW-0812">Transmembrane</keyword>
<evidence type="ECO:0008006" key="4">
    <source>
        <dbReference type="Google" id="ProtNLM"/>
    </source>
</evidence>
<dbReference type="PATRIC" id="fig|1141660.3.peg.2121"/>
<keyword evidence="1" id="KW-0472">Membrane</keyword>
<gene>
    <name evidence="2" type="ORF">OO7_10627</name>
</gene>
<dbReference type="RefSeq" id="WP_008915931.1">
    <property type="nucleotide sequence ID" value="NZ_CM001773.1"/>
</dbReference>
<comment type="caution">
    <text evidence="2">The sequence shown here is derived from an EMBL/GenBank/DDBJ whole genome shotgun (WGS) entry which is preliminary data.</text>
</comment>
<reference evidence="2 3" key="1">
    <citation type="journal article" date="2012" name="BMC Genomics">
        <title>Comparative genomics of bacteria in the genus Providencia isolated from wild Drosophila melanogaster.</title>
        <authorList>
            <person name="Galac M.R."/>
            <person name="Lazzaro B.P."/>
        </authorList>
    </citation>
    <scope>NUCLEOTIDE SEQUENCE [LARGE SCALE GENOMIC DNA]</scope>
    <source>
        <strain evidence="2 3">DSM 19967</strain>
    </source>
</reference>
<keyword evidence="1" id="KW-1133">Transmembrane helix</keyword>
<feature type="transmembrane region" description="Helical" evidence="1">
    <location>
        <begin position="7"/>
        <end position="25"/>
    </location>
</feature>
<sequence length="198" mass="22808">MKLTYKLLLAAMAIFLVIITAIMLIHPDESKQATVISMEPIRSHRLIEYETCSAIDVLNGFNQEYLSRYHPAQNECKMVFVIQTLQKRSIPTLLDREYRKCVITQKAEQVIVGYDVVYRIGNTIGKVRMAYNPGLFIPLDKNGRLDLTKSSNQICEKARNDSDALIPFYCLEDNDFQLNMPRNALSIHTTKNTYGYYE</sequence>
<name>K8WG03_9GAMM</name>
<evidence type="ECO:0000256" key="1">
    <source>
        <dbReference type="SAM" id="Phobius"/>
    </source>
</evidence>
<dbReference type="AlphaFoldDB" id="K8WG03"/>
<dbReference type="NCBIfam" id="NF041435">
    <property type="entry name" value="UmoD"/>
    <property type="match status" value="1"/>
</dbReference>
<protein>
    <recommendedName>
        <fullName evidence="4">UmoD</fullName>
    </recommendedName>
</protein>
<proteinExistence type="predicted"/>
<keyword evidence="3" id="KW-1185">Reference proteome</keyword>
<organism evidence="2 3">
    <name type="scientific">Providencia sneebia DSM 19967</name>
    <dbReference type="NCBI Taxonomy" id="1141660"/>
    <lineage>
        <taxon>Bacteria</taxon>
        <taxon>Pseudomonadati</taxon>
        <taxon>Pseudomonadota</taxon>
        <taxon>Gammaproteobacteria</taxon>
        <taxon>Enterobacterales</taxon>
        <taxon>Morganellaceae</taxon>
        <taxon>Providencia</taxon>
    </lineage>
</organism>